<sequence>MTLIAWCTQSRQAAESSASSRQLTTHSSPAPGAGRALPTTDDTLQISSMRWSRQPSATGHRRLLSTRCSPPTTRSTHAAGHRRYSCTRPQRATDDALHALLKAALSPLSLVLEWGGRELLGGETF</sequence>
<dbReference type="AlphaFoldDB" id="H3H6K1"/>
<evidence type="ECO:0000256" key="1">
    <source>
        <dbReference type="SAM" id="MobiDB-lite"/>
    </source>
</evidence>
<accession>H3H6K1</accession>
<feature type="compositionally biased region" description="Polar residues" evidence="1">
    <location>
        <begin position="40"/>
        <end position="57"/>
    </location>
</feature>
<name>H3H6K1_PHYRM</name>
<dbReference type="InParanoid" id="H3H6K1"/>
<protein>
    <submittedName>
        <fullName evidence="2">Uncharacterized protein</fullName>
    </submittedName>
</protein>
<proteinExistence type="predicted"/>
<evidence type="ECO:0000313" key="2">
    <source>
        <dbReference type="EnsemblProtists" id="Phyra86311"/>
    </source>
</evidence>
<reference evidence="2" key="2">
    <citation type="submission" date="2015-06" db="UniProtKB">
        <authorList>
            <consortium name="EnsemblProtists"/>
        </authorList>
    </citation>
    <scope>IDENTIFICATION</scope>
    <source>
        <strain evidence="2">Pr102</strain>
    </source>
</reference>
<dbReference type="Proteomes" id="UP000005238">
    <property type="component" value="Unassembled WGS sequence"/>
</dbReference>
<dbReference type="EnsemblProtists" id="Phyra86311">
    <property type="protein sequence ID" value="Phyra86311"/>
    <property type="gene ID" value="Phyra86311"/>
</dbReference>
<reference evidence="3" key="1">
    <citation type="journal article" date="2006" name="Science">
        <title>Phytophthora genome sequences uncover evolutionary origins and mechanisms of pathogenesis.</title>
        <authorList>
            <person name="Tyler B.M."/>
            <person name="Tripathy S."/>
            <person name="Zhang X."/>
            <person name="Dehal P."/>
            <person name="Jiang R.H."/>
            <person name="Aerts A."/>
            <person name="Arredondo F.D."/>
            <person name="Baxter L."/>
            <person name="Bensasson D."/>
            <person name="Beynon J.L."/>
            <person name="Chapman J."/>
            <person name="Damasceno C.M."/>
            <person name="Dorrance A.E."/>
            <person name="Dou D."/>
            <person name="Dickerman A.W."/>
            <person name="Dubchak I.L."/>
            <person name="Garbelotto M."/>
            <person name="Gijzen M."/>
            <person name="Gordon S.G."/>
            <person name="Govers F."/>
            <person name="Grunwald N.J."/>
            <person name="Huang W."/>
            <person name="Ivors K.L."/>
            <person name="Jones R.W."/>
            <person name="Kamoun S."/>
            <person name="Krampis K."/>
            <person name="Lamour K.H."/>
            <person name="Lee M.K."/>
            <person name="McDonald W.H."/>
            <person name="Medina M."/>
            <person name="Meijer H.J."/>
            <person name="Nordberg E.K."/>
            <person name="Maclean D.J."/>
            <person name="Ospina-Giraldo M.D."/>
            <person name="Morris P.F."/>
            <person name="Phuntumart V."/>
            <person name="Putnam N.H."/>
            <person name="Rash S."/>
            <person name="Rose J.K."/>
            <person name="Sakihama Y."/>
            <person name="Salamov A.A."/>
            <person name="Savidor A."/>
            <person name="Scheuring C.F."/>
            <person name="Smith B.M."/>
            <person name="Sobral B.W."/>
            <person name="Terry A."/>
            <person name="Torto-Alalibo T.A."/>
            <person name="Win J."/>
            <person name="Xu Z."/>
            <person name="Zhang H."/>
            <person name="Grigoriev I.V."/>
            <person name="Rokhsar D.S."/>
            <person name="Boore J.L."/>
        </authorList>
    </citation>
    <scope>NUCLEOTIDE SEQUENCE [LARGE SCALE GENOMIC DNA]</scope>
    <source>
        <strain evidence="3">Pr102</strain>
    </source>
</reference>
<evidence type="ECO:0000313" key="3">
    <source>
        <dbReference type="Proteomes" id="UP000005238"/>
    </source>
</evidence>
<organism evidence="2 3">
    <name type="scientific">Phytophthora ramorum</name>
    <name type="common">Sudden oak death agent</name>
    <dbReference type="NCBI Taxonomy" id="164328"/>
    <lineage>
        <taxon>Eukaryota</taxon>
        <taxon>Sar</taxon>
        <taxon>Stramenopiles</taxon>
        <taxon>Oomycota</taxon>
        <taxon>Peronosporomycetes</taxon>
        <taxon>Peronosporales</taxon>
        <taxon>Peronosporaceae</taxon>
        <taxon>Phytophthora</taxon>
    </lineage>
</organism>
<keyword evidence="3" id="KW-1185">Reference proteome</keyword>
<feature type="region of interest" description="Disordered" evidence="1">
    <location>
        <begin position="15"/>
        <end position="86"/>
    </location>
</feature>
<dbReference type="EMBL" id="DS566602">
    <property type="status" value="NOT_ANNOTATED_CDS"/>
    <property type="molecule type" value="Genomic_DNA"/>
</dbReference>
<dbReference type="HOGENOM" id="CLU_1997095_0_0_1"/>
<feature type="compositionally biased region" description="Low complexity" evidence="1">
    <location>
        <begin position="65"/>
        <end position="76"/>
    </location>
</feature>